<dbReference type="InterPro" id="IPR011009">
    <property type="entry name" value="Kinase-like_dom_sf"/>
</dbReference>
<keyword evidence="3" id="KW-1185">Reference proteome</keyword>
<dbReference type="SUPFAM" id="SSF56112">
    <property type="entry name" value="Protein kinase-like (PK-like)"/>
    <property type="match status" value="1"/>
</dbReference>
<dbReference type="PROSITE" id="PS50011">
    <property type="entry name" value="PROTEIN_KINASE_DOM"/>
    <property type="match status" value="1"/>
</dbReference>
<dbReference type="GO" id="GO:0005524">
    <property type="term" value="F:ATP binding"/>
    <property type="evidence" value="ECO:0007669"/>
    <property type="project" value="InterPro"/>
</dbReference>
<keyword evidence="2" id="KW-0418">Kinase</keyword>
<dbReference type="OrthoDB" id="2367799at2759"/>
<sequence length="93" mass="11128">MENLISDELIGGLAYDIQYEDDYKILYTSPELISGNNYNPEFFDLWSLGILLYTLIHADVPFEKLFEYNNQNINNRKRDQHRMYIAYLQKNLI</sequence>
<dbReference type="InterPro" id="IPR000719">
    <property type="entry name" value="Prot_kinase_dom"/>
</dbReference>
<protein>
    <submittedName>
        <fullName evidence="2">Testis-specific serine/threonine-protein kinase 2 isoform X1</fullName>
    </submittedName>
</protein>
<keyword evidence="2" id="KW-0808">Transferase</keyword>
<dbReference type="GO" id="GO:0004672">
    <property type="term" value="F:protein kinase activity"/>
    <property type="evidence" value="ECO:0007669"/>
    <property type="project" value="InterPro"/>
</dbReference>
<accession>A0A8H4APC2</accession>
<organism evidence="2 3">
    <name type="scientific">Gigaspora margarita</name>
    <dbReference type="NCBI Taxonomy" id="4874"/>
    <lineage>
        <taxon>Eukaryota</taxon>
        <taxon>Fungi</taxon>
        <taxon>Fungi incertae sedis</taxon>
        <taxon>Mucoromycota</taxon>
        <taxon>Glomeromycotina</taxon>
        <taxon>Glomeromycetes</taxon>
        <taxon>Diversisporales</taxon>
        <taxon>Gigasporaceae</taxon>
        <taxon>Gigaspora</taxon>
    </lineage>
</organism>
<dbReference type="AlphaFoldDB" id="A0A8H4APC2"/>
<feature type="domain" description="Protein kinase" evidence="1">
    <location>
        <begin position="1"/>
        <end position="93"/>
    </location>
</feature>
<dbReference type="Gene3D" id="1.10.510.10">
    <property type="entry name" value="Transferase(Phosphotransferase) domain 1"/>
    <property type="match status" value="1"/>
</dbReference>
<dbReference type="Pfam" id="PF00069">
    <property type="entry name" value="Pkinase"/>
    <property type="match status" value="1"/>
</dbReference>
<comment type="caution">
    <text evidence="2">The sequence shown here is derived from an EMBL/GenBank/DDBJ whole genome shotgun (WGS) entry which is preliminary data.</text>
</comment>
<evidence type="ECO:0000313" key="2">
    <source>
        <dbReference type="EMBL" id="KAF0520226.1"/>
    </source>
</evidence>
<proteinExistence type="predicted"/>
<evidence type="ECO:0000313" key="3">
    <source>
        <dbReference type="Proteomes" id="UP000439903"/>
    </source>
</evidence>
<evidence type="ECO:0000259" key="1">
    <source>
        <dbReference type="PROSITE" id="PS50011"/>
    </source>
</evidence>
<dbReference type="Proteomes" id="UP000439903">
    <property type="component" value="Unassembled WGS sequence"/>
</dbReference>
<dbReference type="EMBL" id="WTPW01000357">
    <property type="protein sequence ID" value="KAF0520226.1"/>
    <property type="molecule type" value="Genomic_DNA"/>
</dbReference>
<gene>
    <name evidence="2" type="ORF">F8M41_016450</name>
</gene>
<reference evidence="2 3" key="1">
    <citation type="journal article" date="2019" name="Environ. Microbiol.">
        <title>At the nexus of three kingdoms: the genome of the mycorrhizal fungus Gigaspora margarita provides insights into plant, endobacterial and fungal interactions.</title>
        <authorList>
            <person name="Venice F."/>
            <person name="Ghignone S."/>
            <person name="Salvioli di Fossalunga A."/>
            <person name="Amselem J."/>
            <person name="Novero M."/>
            <person name="Xianan X."/>
            <person name="Sedzielewska Toro K."/>
            <person name="Morin E."/>
            <person name="Lipzen A."/>
            <person name="Grigoriev I.V."/>
            <person name="Henrissat B."/>
            <person name="Martin F.M."/>
            <person name="Bonfante P."/>
        </authorList>
    </citation>
    <scope>NUCLEOTIDE SEQUENCE [LARGE SCALE GENOMIC DNA]</scope>
    <source>
        <strain evidence="2 3">BEG34</strain>
    </source>
</reference>
<name>A0A8H4APC2_GIGMA</name>